<name>A0A229YNQ9_9EURO</name>
<keyword evidence="1" id="KW-1133">Transmembrane helix</keyword>
<protein>
    <submittedName>
        <fullName evidence="2">Uncharacterized protein</fullName>
    </submittedName>
</protein>
<organism evidence="2 3">
    <name type="scientific">Aspergillus turcosus</name>
    <dbReference type="NCBI Taxonomy" id="1245748"/>
    <lineage>
        <taxon>Eukaryota</taxon>
        <taxon>Fungi</taxon>
        <taxon>Dikarya</taxon>
        <taxon>Ascomycota</taxon>
        <taxon>Pezizomycotina</taxon>
        <taxon>Eurotiomycetes</taxon>
        <taxon>Eurotiomycetidae</taxon>
        <taxon>Eurotiales</taxon>
        <taxon>Aspergillaceae</taxon>
        <taxon>Aspergillus</taxon>
        <taxon>Aspergillus subgen. Fumigati</taxon>
    </lineage>
</organism>
<proteinExistence type="predicted"/>
<keyword evidence="3" id="KW-1185">Reference proteome</keyword>
<feature type="transmembrane region" description="Helical" evidence="1">
    <location>
        <begin position="35"/>
        <end position="58"/>
    </location>
</feature>
<dbReference type="InterPro" id="IPR022185">
    <property type="entry name" value="DUF3712"/>
</dbReference>
<dbReference type="InterPro" id="IPR046368">
    <property type="entry name" value="Tag1"/>
</dbReference>
<sequence>MASDKPEVSEVGFVEGSSPRPTFGRRVLNHYKRWWWVHVIVTIVVVLVTTFPLVYVGYPNIAQSDINASTLEIKEMIISDPTPNSFFLNQTQVIGSHSIFHPTIYAFDAALSLLGASIFATAKVPQVKANDGTVVHIAQSLDLSDVGAFGGFATAVMQNEEIKLNIYGKPDLKQGGLPKIGVTYNKTVTMKALNKLDGFAITEMHFLSGNSSNSSNGANFGGTVYIPNPSVMTITMGNVTLDLSVEGNSVGTSYLTDLKLVPGNNTLPMLANVSLSAMAPYIAKYPNGVPVSISGSSTNSSVYNGQAIPYFSEALGSNKLNVTLDLAKLLS</sequence>
<accession>A0A229YNQ9</accession>
<dbReference type="PANTHER" id="PTHR35895:SF1">
    <property type="entry name" value="LIPID-BINDING SERUM GLYCOPROTEIN C-TERMINAL DOMAIN-CONTAINING PROTEIN"/>
    <property type="match status" value="1"/>
</dbReference>
<evidence type="ECO:0000256" key="1">
    <source>
        <dbReference type="SAM" id="Phobius"/>
    </source>
</evidence>
<dbReference type="PANTHER" id="PTHR35895">
    <property type="entry name" value="CHROMOSOME 16, WHOLE GENOME SHOTGUN SEQUENCE"/>
    <property type="match status" value="1"/>
</dbReference>
<dbReference type="STRING" id="1245748.A0A229YNQ9"/>
<dbReference type="OrthoDB" id="10039566at2759"/>
<evidence type="ECO:0000313" key="3">
    <source>
        <dbReference type="Proteomes" id="UP000215289"/>
    </source>
</evidence>
<dbReference type="Proteomes" id="UP000215289">
    <property type="component" value="Unassembled WGS sequence"/>
</dbReference>
<dbReference type="GO" id="GO:0000329">
    <property type="term" value="C:fungal-type vacuole membrane"/>
    <property type="evidence" value="ECO:0007669"/>
    <property type="project" value="InterPro"/>
</dbReference>
<gene>
    <name evidence="2" type="ORF">CFD26_100809</name>
</gene>
<keyword evidence="1" id="KW-0472">Membrane</keyword>
<dbReference type="Pfam" id="PF12505">
    <property type="entry name" value="DUF3712"/>
    <property type="match status" value="1"/>
</dbReference>
<comment type="caution">
    <text evidence="2">The sequence shown here is derived from an EMBL/GenBank/DDBJ whole genome shotgun (WGS) entry which is preliminary data.</text>
</comment>
<reference evidence="2 3" key="1">
    <citation type="submission" date="2018-08" db="EMBL/GenBank/DDBJ databases">
        <title>Draft genome sequences of two Aspergillus turcosus clinical strains isolated from bronchoalveolar lavage fluid: one azole-susceptible and the other azole-resistant.</title>
        <authorList>
            <person name="Parent-Michaud M."/>
            <person name="Dufresne P.J."/>
            <person name="Fournier E."/>
            <person name="Martineau C."/>
            <person name="Moreira S."/>
            <person name="Perkins V."/>
            <person name="De Repentigny L."/>
            <person name="Dufresne S.F."/>
        </authorList>
    </citation>
    <scope>NUCLEOTIDE SEQUENCE [LARGE SCALE GENOMIC DNA]</scope>
    <source>
        <strain evidence="2">HMR AF 1038</strain>
    </source>
</reference>
<evidence type="ECO:0000313" key="2">
    <source>
        <dbReference type="EMBL" id="RLL95481.1"/>
    </source>
</evidence>
<dbReference type="AlphaFoldDB" id="A0A229YNQ9"/>
<dbReference type="EMBL" id="NIDN02000150">
    <property type="protein sequence ID" value="RLL95481.1"/>
    <property type="molecule type" value="Genomic_DNA"/>
</dbReference>
<keyword evidence="1" id="KW-0812">Transmembrane</keyword>